<keyword evidence="2" id="KW-0547">Nucleotide-binding</keyword>
<sequence>MFLEKICVPDFRVLKNVEISFEKEFNPSIFPLGSLNGGGKSTLLQLIFVLLHCSINPDRIIFLKNLLSGFNIYKNSDRRILAKIDIWEGNKTVELEFFCSRESFIESLFKGKSIEMEEEEIFVSPYKELQKWEIKILSLEKIIKSMEVIYEDLIDIEENKSSQHNVLMLKNILQKLENLKVENFLRRNQRFRRIISYLSDFKINTPIESRLSNNYLEKILSLTRGILNDLNIEINELKARFKDNQILLIQILKEKNMIYICDNPSNFHDEEREILICSFKNIDIDEATVFLERVSERTFLAAHVSQVFLFLPPDSRKLLFKSQSQKELRQNDYYTQLRKEKPKIPGFFTYDFLAIDILIESFIKARDIDFRQAIETGEYGSNYKQLLEDLNFVLSNKNININNDLSGVTFKVDADDIELYPEDLSHGELKRLCIYMWLKHNKIENSIVLMDEIEIAFHPDWQYQIVRDIEQWSPSNQYILATHSYELCQAVTPAHVKELEPKLTKNAQ</sequence>
<keyword evidence="3" id="KW-1185">Reference proteome</keyword>
<accession>A0AAP5IFL2</accession>
<reference evidence="3" key="1">
    <citation type="journal article" date="2021" name="Science">
        <title>Hunting the eagle killer: A cyanobacterial neurotoxin causes vacuolar myelinopathy.</title>
        <authorList>
            <person name="Breinlinger S."/>
            <person name="Phillips T.J."/>
            <person name="Haram B.N."/>
            <person name="Mares J."/>
            <person name="Martinez Yerena J.A."/>
            <person name="Hrouzek P."/>
            <person name="Sobotka R."/>
            <person name="Henderson W.M."/>
            <person name="Schmieder P."/>
            <person name="Williams S.M."/>
            <person name="Lauderdale J.D."/>
            <person name="Wilde H.D."/>
            <person name="Gerrin W."/>
            <person name="Kust A."/>
            <person name="Washington J.W."/>
            <person name="Wagner C."/>
            <person name="Geier B."/>
            <person name="Liebeke M."/>
            <person name="Enke H."/>
            <person name="Niedermeyer T.H.J."/>
            <person name="Wilde S.B."/>
        </authorList>
    </citation>
    <scope>NUCLEOTIDE SEQUENCE [LARGE SCALE GENOMIC DNA]</scope>
    <source>
        <strain evidence="3">Thurmond2011</strain>
    </source>
</reference>
<dbReference type="GO" id="GO:0005524">
    <property type="term" value="F:ATP binding"/>
    <property type="evidence" value="ECO:0007669"/>
    <property type="project" value="UniProtKB-KW"/>
</dbReference>
<dbReference type="Pfam" id="PF13304">
    <property type="entry name" value="AAA_21"/>
    <property type="match status" value="1"/>
</dbReference>
<dbReference type="EMBL" id="JAALHA020000016">
    <property type="protein sequence ID" value="MDR9898110.1"/>
    <property type="molecule type" value="Genomic_DNA"/>
</dbReference>
<keyword evidence="2" id="KW-0067">ATP-binding</keyword>
<dbReference type="Proteomes" id="UP000667802">
    <property type="component" value="Unassembled WGS sequence"/>
</dbReference>
<proteinExistence type="predicted"/>
<dbReference type="RefSeq" id="WP_208352136.1">
    <property type="nucleotide sequence ID" value="NZ_JAALHA020000016.1"/>
</dbReference>
<comment type="caution">
    <text evidence="2">The sequence shown here is derived from an EMBL/GenBank/DDBJ whole genome shotgun (WGS) entry which is preliminary data.</text>
</comment>
<dbReference type="AlphaFoldDB" id="A0AAP5IFL2"/>
<gene>
    <name evidence="2" type="ORF">G7B40_026625</name>
</gene>
<dbReference type="InterPro" id="IPR003959">
    <property type="entry name" value="ATPase_AAA_core"/>
</dbReference>
<protein>
    <submittedName>
        <fullName evidence="2">ATP-binding protein</fullName>
    </submittedName>
</protein>
<feature type="domain" description="ATPase AAA-type core" evidence="1">
    <location>
        <begin position="387"/>
        <end position="487"/>
    </location>
</feature>
<evidence type="ECO:0000313" key="2">
    <source>
        <dbReference type="EMBL" id="MDR9898110.1"/>
    </source>
</evidence>
<dbReference type="Gene3D" id="3.40.50.300">
    <property type="entry name" value="P-loop containing nucleotide triphosphate hydrolases"/>
    <property type="match status" value="2"/>
</dbReference>
<dbReference type="InterPro" id="IPR051396">
    <property type="entry name" value="Bact_Antivir_Def_Nuclease"/>
</dbReference>
<name>A0AAP5IFL2_9CYAN</name>
<dbReference type="PANTHER" id="PTHR43581">
    <property type="entry name" value="ATP/GTP PHOSPHATASE"/>
    <property type="match status" value="1"/>
</dbReference>
<evidence type="ECO:0000313" key="3">
    <source>
        <dbReference type="Proteomes" id="UP000667802"/>
    </source>
</evidence>
<organism evidence="2 3">
    <name type="scientific">Aetokthonos hydrillicola Thurmond2011</name>
    <dbReference type="NCBI Taxonomy" id="2712845"/>
    <lineage>
        <taxon>Bacteria</taxon>
        <taxon>Bacillati</taxon>
        <taxon>Cyanobacteriota</taxon>
        <taxon>Cyanophyceae</taxon>
        <taxon>Nostocales</taxon>
        <taxon>Hapalosiphonaceae</taxon>
        <taxon>Aetokthonos</taxon>
    </lineage>
</organism>
<dbReference type="SUPFAM" id="SSF52540">
    <property type="entry name" value="P-loop containing nucleoside triphosphate hydrolases"/>
    <property type="match status" value="1"/>
</dbReference>
<dbReference type="InterPro" id="IPR027417">
    <property type="entry name" value="P-loop_NTPase"/>
</dbReference>
<dbReference type="GO" id="GO:0016887">
    <property type="term" value="F:ATP hydrolysis activity"/>
    <property type="evidence" value="ECO:0007669"/>
    <property type="project" value="InterPro"/>
</dbReference>
<dbReference type="PANTHER" id="PTHR43581:SF2">
    <property type="entry name" value="EXCINUCLEASE ATPASE SUBUNIT"/>
    <property type="match status" value="1"/>
</dbReference>
<evidence type="ECO:0000259" key="1">
    <source>
        <dbReference type="Pfam" id="PF13304"/>
    </source>
</evidence>